<dbReference type="Gene3D" id="2.70.98.30">
    <property type="entry name" value="Golgi alpha-mannosidase II, domain 4"/>
    <property type="match status" value="2"/>
</dbReference>
<feature type="domain" description="Glycoside hydrolase family 38 central" evidence="11">
    <location>
        <begin position="178"/>
        <end position="253"/>
    </location>
</feature>
<evidence type="ECO:0000256" key="4">
    <source>
        <dbReference type="ARBA" id="ARBA00022723"/>
    </source>
</evidence>
<dbReference type="GO" id="GO:0030246">
    <property type="term" value="F:carbohydrate binding"/>
    <property type="evidence" value="ECO:0007669"/>
    <property type="project" value="InterPro"/>
</dbReference>
<evidence type="ECO:0000313" key="14">
    <source>
        <dbReference type="WBParaSite" id="ACOC_0000011601-mRNA-1"/>
    </source>
</evidence>
<dbReference type="InterPro" id="IPR000602">
    <property type="entry name" value="Glyco_hydro_38_N"/>
</dbReference>
<comment type="catalytic activity">
    <reaction evidence="1">
        <text>Hydrolysis of terminal, non-reducing alpha-D-mannose residues in alpha-D-mannosides.</text>
        <dbReference type="EC" id="3.2.1.24"/>
    </reaction>
</comment>
<evidence type="ECO:0000256" key="6">
    <source>
        <dbReference type="ARBA" id="ARBA00022833"/>
    </source>
</evidence>
<evidence type="ECO:0000256" key="7">
    <source>
        <dbReference type="ARBA" id="ARBA00023157"/>
    </source>
</evidence>
<reference evidence="14" key="1">
    <citation type="submission" date="2016-03" db="UniProtKB">
        <authorList>
            <consortium name="WormBaseParasite"/>
        </authorList>
    </citation>
    <scope>IDENTIFICATION</scope>
</reference>
<dbReference type="GO" id="GO:0005764">
    <property type="term" value="C:lysosome"/>
    <property type="evidence" value="ECO:0007669"/>
    <property type="project" value="TreeGrafter"/>
</dbReference>
<dbReference type="Pfam" id="PF01074">
    <property type="entry name" value="Glyco_hydro_38N"/>
    <property type="match status" value="1"/>
</dbReference>
<evidence type="ECO:0000256" key="10">
    <source>
        <dbReference type="RuleBase" id="RU361199"/>
    </source>
</evidence>
<dbReference type="GO" id="GO:0004559">
    <property type="term" value="F:alpha-mannosidase activity"/>
    <property type="evidence" value="ECO:0007669"/>
    <property type="project" value="UniProtKB-EC"/>
</dbReference>
<dbReference type="InterPro" id="IPR027291">
    <property type="entry name" value="Glyco_hydro_38_N_sf"/>
</dbReference>
<gene>
    <name evidence="12" type="ORF">ACOC_LOCUS117</name>
</gene>
<evidence type="ECO:0000256" key="9">
    <source>
        <dbReference type="ARBA" id="ARBA00023295"/>
    </source>
</evidence>
<dbReference type="InterPro" id="IPR028995">
    <property type="entry name" value="Glyco_hydro_57/38_cen_sf"/>
</dbReference>
<keyword evidence="5 10" id="KW-0378">Hydrolase</keyword>
<dbReference type="OrthoDB" id="2016903at2759"/>
<dbReference type="AlphaFoldDB" id="A0A0R3P9L5"/>
<reference evidence="12 13" key="2">
    <citation type="submission" date="2018-11" db="EMBL/GenBank/DDBJ databases">
        <authorList>
            <consortium name="Pathogen Informatics"/>
        </authorList>
    </citation>
    <scope>NUCLEOTIDE SEQUENCE [LARGE SCALE GENOMIC DNA]</scope>
    <source>
        <strain evidence="12 13">Costa Rica</strain>
    </source>
</reference>
<keyword evidence="7" id="KW-1015">Disulfide bond</keyword>
<dbReference type="FunFam" id="2.60.40.1180:FF:000082">
    <property type="entry name" value="Alpha-mannosidase"/>
    <property type="match status" value="1"/>
</dbReference>
<keyword evidence="13" id="KW-1185">Reference proteome</keyword>
<evidence type="ECO:0000256" key="8">
    <source>
        <dbReference type="ARBA" id="ARBA00023180"/>
    </source>
</evidence>
<dbReference type="InterPro" id="IPR013780">
    <property type="entry name" value="Glyco_hydro_b"/>
</dbReference>
<dbReference type="Pfam" id="PF09261">
    <property type="entry name" value="Alpha-mann_mid"/>
    <property type="match status" value="1"/>
</dbReference>
<proteinExistence type="inferred from homology"/>
<keyword evidence="4 10" id="KW-0479">Metal-binding</keyword>
<keyword evidence="6 10" id="KW-0862">Zinc</keyword>
<protein>
    <recommendedName>
        <fullName evidence="3 10">Alpha-mannosidase</fullName>
        <ecNumber evidence="10">3.2.1.-</ecNumber>
    </recommendedName>
</protein>
<dbReference type="Gene3D" id="2.60.40.1360">
    <property type="match status" value="1"/>
</dbReference>
<dbReference type="SUPFAM" id="SSF74650">
    <property type="entry name" value="Galactose mutarotase-like"/>
    <property type="match status" value="1"/>
</dbReference>
<dbReference type="SMART" id="SM00872">
    <property type="entry name" value="Alpha-mann_mid"/>
    <property type="match status" value="1"/>
</dbReference>
<evidence type="ECO:0000256" key="5">
    <source>
        <dbReference type="ARBA" id="ARBA00022801"/>
    </source>
</evidence>
<dbReference type="Pfam" id="PF07748">
    <property type="entry name" value="Glyco_hydro_38C"/>
    <property type="match status" value="2"/>
</dbReference>
<evidence type="ECO:0000259" key="11">
    <source>
        <dbReference type="SMART" id="SM00872"/>
    </source>
</evidence>
<dbReference type="EC" id="3.2.1.-" evidence="10"/>
<evidence type="ECO:0000256" key="3">
    <source>
        <dbReference type="ARBA" id="ARBA00012752"/>
    </source>
</evidence>
<dbReference type="Gene3D" id="2.60.40.1180">
    <property type="entry name" value="Golgi alpha-mannosidase II"/>
    <property type="match status" value="1"/>
</dbReference>
<dbReference type="InterPro" id="IPR011682">
    <property type="entry name" value="Glyco_hydro_38_C"/>
</dbReference>
<organism evidence="14">
    <name type="scientific">Angiostrongylus costaricensis</name>
    <name type="common">Nematode worm</name>
    <dbReference type="NCBI Taxonomy" id="334426"/>
    <lineage>
        <taxon>Eukaryota</taxon>
        <taxon>Metazoa</taxon>
        <taxon>Ecdysozoa</taxon>
        <taxon>Nematoda</taxon>
        <taxon>Chromadorea</taxon>
        <taxon>Rhabditida</taxon>
        <taxon>Rhabditina</taxon>
        <taxon>Rhabditomorpha</taxon>
        <taxon>Strongyloidea</taxon>
        <taxon>Metastrongylidae</taxon>
        <taxon>Angiostrongylus</taxon>
    </lineage>
</organism>
<dbReference type="InterPro" id="IPR011013">
    <property type="entry name" value="Gal_mutarotase_sf_dom"/>
</dbReference>
<dbReference type="GO" id="GO:0046872">
    <property type="term" value="F:metal ion binding"/>
    <property type="evidence" value="ECO:0007669"/>
    <property type="project" value="UniProtKB-KW"/>
</dbReference>
<dbReference type="Pfam" id="PF17677">
    <property type="entry name" value="Glyco_hydro38C2"/>
    <property type="match status" value="1"/>
</dbReference>
<dbReference type="FunFam" id="1.20.1270.50:FF:000003">
    <property type="entry name" value="Alpha-mannosidase"/>
    <property type="match status" value="1"/>
</dbReference>
<dbReference type="STRING" id="334426.A0A0R3P9L5"/>
<dbReference type="PANTHER" id="PTHR11607:SF3">
    <property type="entry name" value="LYSOSOMAL ALPHA-MANNOSIDASE"/>
    <property type="match status" value="1"/>
</dbReference>
<keyword evidence="9 10" id="KW-0326">Glycosidase</keyword>
<dbReference type="PANTHER" id="PTHR11607">
    <property type="entry name" value="ALPHA-MANNOSIDASE"/>
    <property type="match status" value="1"/>
</dbReference>
<evidence type="ECO:0000256" key="1">
    <source>
        <dbReference type="ARBA" id="ARBA00000365"/>
    </source>
</evidence>
<comment type="similarity">
    <text evidence="2 10">Belongs to the glycosyl hydrolase 38 family.</text>
</comment>
<dbReference type="Proteomes" id="UP000267027">
    <property type="component" value="Unassembled WGS sequence"/>
</dbReference>
<sequence>MTFGLKKLEQLFGECGKPMVAWQIDPFGHSKEQANLFALMGYTSLFFARLHYLEKEDRLKNRSLEFIWNCSEDLKTQIFTGAFYRNDYGPPNGFCFDALCRDDPIMDNPDLEEYNLDEKISSFVTNQLCTAHHFQTSHGVRVFYSTPSCYVKGVLESLSARLLTKADDFFPYASSNHSYWTGYFTSRPTLKGMIREASSLMQLCKQLDALADLGPEDDSDIEIMARASALAQHHDAVTGTAKENVTKDYEKRLHKSILEGEVIINDYLKKIYPRKGKKAPTHILCPLLNESICQPLRNHSTFAVTVFNSNSRQFSGLVKIPYYSKLSMVMNPKGGRVSVQLMKTFQVSSLNSHHKAPFELVIPVEVGPLGYATYIVDNSTSVRSTIPLTTVRITSRMITDQRVSIENEELVLSFDENGLLAIFEEKRTNTSYEFRQEFFYYRAYVFRPDGEALSVGKAQLEVVKGPLVEEVRQTFNSWVAQIIRLKKGAKHIEFDWIIGPIPKEKSKKFNPSFKYVDSEPVSGNYYPVTNRAYINDANRQLTVLTDRSEGVTSIEGGLEIMLHRRCFVDDHWGVEEALDEPGNGDGLVARGTHYIALKQSQVKLLCFSEIADHKGKSYILFQFSAMKRSLPEFAHLMTLERWDRKSLLLRLEHIFQSQDDVEYSKPMRVDLTDLFTQFKVVRMTELMLAANRNISSFDRPNPYPSNFVITLKPMEIRTFKLDVDWA</sequence>
<keyword evidence="8" id="KW-0325">Glycoprotein</keyword>
<accession>A0A0R3P9L5</accession>
<evidence type="ECO:0000313" key="12">
    <source>
        <dbReference type="EMBL" id="VDM51702.1"/>
    </source>
</evidence>
<dbReference type="GO" id="GO:0006013">
    <property type="term" value="P:mannose metabolic process"/>
    <property type="evidence" value="ECO:0007669"/>
    <property type="project" value="InterPro"/>
</dbReference>
<dbReference type="OMA" id="FIWRPSK"/>
<dbReference type="InterPro" id="IPR015341">
    <property type="entry name" value="Glyco_hydro_38_cen"/>
</dbReference>
<dbReference type="InterPro" id="IPR037094">
    <property type="entry name" value="Glyco_hydro_38_cen_sf"/>
</dbReference>
<dbReference type="SUPFAM" id="SSF88688">
    <property type="entry name" value="Families 57/38 glycoside transferase middle domain"/>
    <property type="match status" value="1"/>
</dbReference>
<comment type="cofactor">
    <cofactor evidence="10">
        <name>Zn(2+)</name>
        <dbReference type="ChEBI" id="CHEBI:29105"/>
    </cofactor>
    <text evidence="10">Binds 1 zinc ion per subunit.</text>
</comment>
<dbReference type="FunFam" id="1.20.1270.50:FF:000002">
    <property type="entry name" value="Alpha-mannosidase"/>
    <property type="match status" value="1"/>
</dbReference>
<dbReference type="EMBL" id="UYYA01000009">
    <property type="protein sequence ID" value="VDM51702.1"/>
    <property type="molecule type" value="Genomic_DNA"/>
</dbReference>
<name>A0A0R3P9L5_ANGCS</name>
<dbReference type="WBParaSite" id="ACOC_0000011601-mRNA-1">
    <property type="protein sequence ID" value="ACOC_0000011601-mRNA-1"/>
    <property type="gene ID" value="ACOC_0000011601"/>
</dbReference>
<dbReference type="InterPro" id="IPR050843">
    <property type="entry name" value="Glycosyl_Hydrlase_38"/>
</dbReference>
<dbReference type="SUPFAM" id="SSF88713">
    <property type="entry name" value="Glycoside hydrolase/deacetylase"/>
    <property type="match status" value="1"/>
</dbReference>
<dbReference type="Gene3D" id="1.20.1270.50">
    <property type="entry name" value="Glycoside hydrolase family 38, central domain"/>
    <property type="match status" value="2"/>
</dbReference>
<dbReference type="Gene3D" id="3.20.110.10">
    <property type="entry name" value="Glycoside hydrolase 38, N terminal domain"/>
    <property type="match status" value="1"/>
</dbReference>
<evidence type="ECO:0000256" key="2">
    <source>
        <dbReference type="ARBA" id="ARBA00009792"/>
    </source>
</evidence>
<dbReference type="InterPro" id="IPR011330">
    <property type="entry name" value="Glyco_hydro/deAcase_b/a-brl"/>
</dbReference>
<dbReference type="InterPro" id="IPR041147">
    <property type="entry name" value="GH38_C"/>
</dbReference>
<evidence type="ECO:0000313" key="13">
    <source>
        <dbReference type="Proteomes" id="UP000267027"/>
    </source>
</evidence>